<proteinExistence type="predicted"/>
<comment type="catalytic activity">
    <reaction evidence="1 3">
        <text>Thiol-dependent hydrolysis of ester, thioester, amide, peptide and isopeptide bonds formed by the C-terminal Gly of ubiquitin (a 76-residue protein attached to proteins as an intracellular targeting signal).</text>
        <dbReference type="EC" id="3.4.19.12"/>
    </reaction>
</comment>
<dbReference type="InterPro" id="IPR047947">
    <property type="entry name" value="OTU4_OTU"/>
</dbReference>
<dbReference type="PANTHER" id="PTHR13312:SF6">
    <property type="entry name" value="UBIQUITIN THIOESTERASE OTU"/>
    <property type="match status" value="1"/>
</dbReference>
<dbReference type="AlphaFoldDB" id="A0A396JSH9"/>
<dbReference type="InterPro" id="IPR038765">
    <property type="entry name" value="Papain-like_cys_pep_sf"/>
</dbReference>
<keyword evidence="3" id="KW-0833">Ubl conjugation pathway</keyword>
<feature type="region of interest" description="Disordered" evidence="4">
    <location>
        <begin position="66"/>
        <end position="85"/>
    </location>
</feature>
<evidence type="ECO:0000256" key="3">
    <source>
        <dbReference type="RuleBase" id="RU367104"/>
    </source>
</evidence>
<dbReference type="CDD" id="cd22760">
    <property type="entry name" value="OTU_plant_OTU4-like"/>
    <property type="match status" value="1"/>
</dbReference>
<sequence length="262" mass="29886">MGRTTRGGYFGSCFSKQSGNNQVVSSIVSRKRHNKILLSTQIMCLRLMAHKKKMLLKIKSNVGQITSPQDCASDEKNGNDRDKNAKASCGNEVYKEYSVIGIPGDGRCMFRSIAHGARLRSGKPPPSESIQRELADDLRDKVADEYVKRKEQMKQWFIEGDFESNISQIRKPHVWGDEPELFIASHVLQMPIAVYVYDPKAGGLISKSEYGQEYGKENPIRVLYNGFTHYDALEFPISRRKGSKSRLWHFTFQMLKRLKAFI</sequence>
<dbReference type="EC" id="3.4.19.12" evidence="3"/>
<feature type="domain" description="OTU" evidence="5">
    <location>
        <begin position="97"/>
        <end position="236"/>
    </location>
</feature>
<gene>
    <name evidence="6" type="ORF">MtrunA17_Chr1g0174221</name>
</gene>
<dbReference type="Proteomes" id="UP000265566">
    <property type="component" value="Chromosome 1"/>
</dbReference>
<dbReference type="PANTHER" id="PTHR13312">
    <property type="entry name" value="HIV-INDUCED PROTEIN-7-LIKE PROTEASE"/>
    <property type="match status" value="1"/>
</dbReference>
<name>A0A396JSH9_MEDTR</name>
<keyword evidence="3" id="KW-0788">Thiol protease</keyword>
<keyword evidence="2 3" id="KW-0378">Hydrolase</keyword>
<evidence type="ECO:0000313" key="6">
    <source>
        <dbReference type="EMBL" id="RHN79175.1"/>
    </source>
</evidence>
<comment type="subcellular location">
    <subcellularLocation>
        <location evidence="3">Cytoplasm</location>
    </subcellularLocation>
</comment>
<keyword evidence="3" id="KW-0963">Cytoplasm</keyword>
<dbReference type="Pfam" id="PF02338">
    <property type="entry name" value="OTU"/>
    <property type="match status" value="1"/>
</dbReference>
<dbReference type="PROSITE" id="PS50802">
    <property type="entry name" value="OTU"/>
    <property type="match status" value="1"/>
</dbReference>
<dbReference type="SUPFAM" id="SSF54001">
    <property type="entry name" value="Cysteine proteinases"/>
    <property type="match status" value="1"/>
</dbReference>
<evidence type="ECO:0000259" key="5">
    <source>
        <dbReference type="PROSITE" id="PS50802"/>
    </source>
</evidence>
<reference evidence="7" key="1">
    <citation type="journal article" date="2018" name="Nat. Plants">
        <title>Whole-genome landscape of Medicago truncatula symbiotic genes.</title>
        <authorList>
            <person name="Pecrix Y."/>
            <person name="Staton S.E."/>
            <person name="Sallet E."/>
            <person name="Lelandais-Briere C."/>
            <person name="Moreau S."/>
            <person name="Carrere S."/>
            <person name="Blein T."/>
            <person name="Jardinaud M.F."/>
            <person name="Latrasse D."/>
            <person name="Zouine M."/>
            <person name="Zahm M."/>
            <person name="Kreplak J."/>
            <person name="Mayjonade B."/>
            <person name="Satge C."/>
            <person name="Perez M."/>
            <person name="Cauet S."/>
            <person name="Marande W."/>
            <person name="Chantry-Darmon C."/>
            <person name="Lopez-Roques C."/>
            <person name="Bouchez O."/>
            <person name="Berard A."/>
            <person name="Debelle F."/>
            <person name="Munos S."/>
            <person name="Bendahmane A."/>
            <person name="Berges H."/>
            <person name="Niebel A."/>
            <person name="Buitink J."/>
            <person name="Frugier F."/>
            <person name="Benhamed M."/>
            <person name="Crespi M."/>
            <person name="Gouzy J."/>
            <person name="Gamas P."/>
        </authorList>
    </citation>
    <scope>NUCLEOTIDE SEQUENCE [LARGE SCALE GENOMIC DNA]</scope>
    <source>
        <strain evidence="7">cv. Jemalong A17</strain>
    </source>
</reference>
<dbReference type="GO" id="GO:0004843">
    <property type="term" value="F:cysteine-type deubiquitinase activity"/>
    <property type="evidence" value="ECO:0007669"/>
    <property type="project" value="UniProtKB-UniRule"/>
</dbReference>
<dbReference type="GO" id="GO:0005737">
    <property type="term" value="C:cytoplasm"/>
    <property type="evidence" value="ECO:0007669"/>
    <property type="project" value="UniProtKB-SubCell"/>
</dbReference>
<dbReference type="Gene3D" id="3.90.70.80">
    <property type="match status" value="1"/>
</dbReference>
<feature type="compositionally biased region" description="Basic and acidic residues" evidence="4">
    <location>
        <begin position="73"/>
        <end position="85"/>
    </location>
</feature>
<organism evidence="6 7">
    <name type="scientific">Medicago truncatula</name>
    <name type="common">Barrel medic</name>
    <name type="synonym">Medicago tribuloides</name>
    <dbReference type="NCBI Taxonomy" id="3880"/>
    <lineage>
        <taxon>Eukaryota</taxon>
        <taxon>Viridiplantae</taxon>
        <taxon>Streptophyta</taxon>
        <taxon>Embryophyta</taxon>
        <taxon>Tracheophyta</taxon>
        <taxon>Spermatophyta</taxon>
        <taxon>Magnoliopsida</taxon>
        <taxon>eudicotyledons</taxon>
        <taxon>Gunneridae</taxon>
        <taxon>Pentapetalae</taxon>
        <taxon>rosids</taxon>
        <taxon>fabids</taxon>
        <taxon>Fabales</taxon>
        <taxon>Fabaceae</taxon>
        <taxon>Papilionoideae</taxon>
        <taxon>50 kb inversion clade</taxon>
        <taxon>NPAAA clade</taxon>
        <taxon>Hologalegina</taxon>
        <taxon>IRL clade</taxon>
        <taxon>Trifolieae</taxon>
        <taxon>Medicago</taxon>
    </lineage>
</organism>
<evidence type="ECO:0000256" key="2">
    <source>
        <dbReference type="ARBA" id="ARBA00022801"/>
    </source>
</evidence>
<evidence type="ECO:0000256" key="4">
    <source>
        <dbReference type="SAM" id="MobiDB-lite"/>
    </source>
</evidence>
<protein>
    <recommendedName>
        <fullName evidence="3">Ubiquitin thioesterase OTU</fullName>
        <ecNumber evidence="3">3.4.19.12</ecNumber>
    </recommendedName>
</protein>
<accession>A0A396JSH9</accession>
<keyword evidence="3" id="KW-0645">Protease</keyword>
<comment type="function">
    <text evidence="3">Hydrolase that can remove conjugated ubiquitin from proteins and may therefore play an important regulatory role at the level of protein turnover by preventing degradation.</text>
</comment>
<evidence type="ECO:0000313" key="7">
    <source>
        <dbReference type="Proteomes" id="UP000265566"/>
    </source>
</evidence>
<evidence type="ECO:0000256" key="1">
    <source>
        <dbReference type="ARBA" id="ARBA00000707"/>
    </source>
</evidence>
<dbReference type="InterPro" id="IPR003323">
    <property type="entry name" value="OTU_dom"/>
</dbReference>
<dbReference type="FunFam" id="3.90.70.80:FF:000007">
    <property type="entry name" value="OTU domain-containing protein"/>
    <property type="match status" value="1"/>
</dbReference>
<comment type="caution">
    <text evidence="6">The sequence shown here is derived from an EMBL/GenBank/DDBJ whole genome shotgun (WGS) entry which is preliminary data.</text>
</comment>
<dbReference type="Gramene" id="rna2905">
    <property type="protein sequence ID" value="RHN79175.1"/>
    <property type="gene ID" value="gene2905"/>
</dbReference>
<dbReference type="EMBL" id="PSQE01000001">
    <property type="protein sequence ID" value="RHN79175.1"/>
    <property type="molecule type" value="Genomic_DNA"/>
</dbReference>